<evidence type="ECO:0000256" key="1">
    <source>
        <dbReference type="ARBA" id="ARBA00004141"/>
    </source>
</evidence>
<dbReference type="GO" id="GO:0005886">
    <property type="term" value="C:plasma membrane"/>
    <property type="evidence" value="ECO:0007669"/>
    <property type="project" value="TreeGrafter"/>
</dbReference>
<dbReference type="AlphaFoldDB" id="A0A177B0P3"/>
<comment type="caution">
    <text evidence="8">The sequence shown here is derived from an EMBL/GenBank/DDBJ whole genome shotgun (WGS) entry which is preliminary data.</text>
</comment>
<dbReference type="Gene3D" id="1.10.1450.10">
    <property type="entry name" value="Tetraspanin"/>
    <property type="match status" value="1"/>
</dbReference>
<dbReference type="PIRSF" id="PIRSF002419">
    <property type="entry name" value="Tetraspanin"/>
    <property type="match status" value="1"/>
</dbReference>
<dbReference type="SUPFAM" id="SSF48652">
    <property type="entry name" value="Tetraspanin"/>
    <property type="match status" value="1"/>
</dbReference>
<keyword evidence="5 7" id="KW-0472">Membrane</keyword>
<dbReference type="InterPro" id="IPR018499">
    <property type="entry name" value="Tetraspanin/Peripherin"/>
</dbReference>
<evidence type="ECO:0000256" key="5">
    <source>
        <dbReference type="ARBA" id="ARBA00023136"/>
    </source>
</evidence>
<keyword evidence="6" id="KW-1015">Disulfide bond</keyword>
<dbReference type="PANTHER" id="PTHR19282">
    <property type="entry name" value="TETRASPANIN"/>
    <property type="match status" value="1"/>
</dbReference>
<keyword evidence="9" id="KW-1185">Reference proteome</keyword>
<proteinExistence type="inferred from homology"/>
<gene>
    <name evidence="8" type="ORF">A3Q56_04438</name>
</gene>
<keyword evidence="4 7" id="KW-1133">Transmembrane helix</keyword>
<dbReference type="PRINTS" id="PR00259">
    <property type="entry name" value="TMFOUR"/>
</dbReference>
<keyword evidence="3 7" id="KW-0812">Transmembrane</keyword>
<feature type="transmembrane region" description="Helical" evidence="7">
    <location>
        <begin position="84"/>
        <end position="107"/>
    </location>
</feature>
<organism evidence="8 9">
    <name type="scientific">Intoshia linei</name>
    <dbReference type="NCBI Taxonomy" id="1819745"/>
    <lineage>
        <taxon>Eukaryota</taxon>
        <taxon>Metazoa</taxon>
        <taxon>Spiralia</taxon>
        <taxon>Lophotrochozoa</taxon>
        <taxon>Mesozoa</taxon>
        <taxon>Orthonectida</taxon>
        <taxon>Rhopaluridae</taxon>
        <taxon>Intoshia</taxon>
    </lineage>
</organism>
<evidence type="ECO:0000256" key="4">
    <source>
        <dbReference type="ARBA" id="ARBA00022989"/>
    </source>
</evidence>
<feature type="transmembrane region" description="Helical" evidence="7">
    <location>
        <begin position="208"/>
        <end position="235"/>
    </location>
</feature>
<protein>
    <recommendedName>
        <fullName evidence="7">Tetraspanin</fullName>
    </recommendedName>
</protein>
<dbReference type="PANTHER" id="PTHR19282:SF534">
    <property type="entry name" value="TETRASPANIN FAMILY-RELATED"/>
    <property type="match status" value="1"/>
</dbReference>
<sequence>MGCSTFACVKSVFFLFNAIFWLFGCVTLGLGVWVQYICNSLDFNDTNYILFTATVCLIAAGSLIVLFGFLGCCGVVINNKCIMIAYFIVIVLVIGIQISSGVMIYVYRDRLETSVSEHLVTSIKSVYDNSEQISIREDLWDSYQEIAQCCGVNDHSEWFNSNSWSSERWVPDSCCVNYEVGCGKKGNFENIYKMGCAQATRQVLKDNIYIVLIIAIVILLSEILSMMSVLALACYKTRGKTLIIER</sequence>
<dbReference type="Pfam" id="PF00335">
    <property type="entry name" value="Tetraspanin"/>
    <property type="match status" value="1"/>
</dbReference>
<dbReference type="EMBL" id="LWCA01000563">
    <property type="protein sequence ID" value="OAF67838.1"/>
    <property type="molecule type" value="Genomic_DNA"/>
</dbReference>
<feature type="disulfide bond" evidence="6">
    <location>
        <begin position="149"/>
        <end position="182"/>
    </location>
</feature>
<evidence type="ECO:0000313" key="8">
    <source>
        <dbReference type="EMBL" id="OAF67838.1"/>
    </source>
</evidence>
<accession>A0A177B0P3</accession>
<evidence type="ECO:0000256" key="3">
    <source>
        <dbReference type="ARBA" id="ARBA00022692"/>
    </source>
</evidence>
<reference evidence="8 9" key="1">
    <citation type="submission" date="2016-04" db="EMBL/GenBank/DDBJ databases">
        <title>The genome of Intoshia linei affirms orthonectids as highly simplified spiralians.</title>
        <authorList>
            <person name="Mikhailov K.V."/>
            <person name="Slusarev G.S."/>
            <person name="Nikitin M.A."/>
            <person name="Logacheva M.D."/>
            <person name="Penin A."/>
            <person name="Aleoshin V."/>
            <person name="Panchin Y.V."/>
        </authorList>
    </citation>
    <scope>NUCLEOTIDE SEQUENCE [LARGE SCALE GENOMIC DNA]</scope>
    <source>
        <strain evidence="8">Intl2013</strain>
        <tissue evidence="8">Whole animal</tissue>
    </source>
</reference>
<evidence type="ECO:0000256" key="7">
    <source>
        <dbReference type="RuleBase" id="RU361218"/>
    </source>
</evidence>
<dbReference type="InterPro" id="IPR008952">
    <property type="entry name" value="Tetraspanin_EC2_sf"/>
</dbReference>
<dbReference type="Proteomes" id="UP000078046">
    <property type="component" value="Unassembled WGS sequence"/>
</dbReference>
<feature type="transmembrane region" description="Helical" evidence="7">
    <location>
        <begin position="12"/>
        <end position="36"/>
    </location>
</feature>
<evidence type="ECO:0000256" key="2">
    <source>
        <dbReference type="ARBA" id="ARBA00006840"/>
    </source>
</evidence>
<comment type="subcellular location">
    <subcellularLocation>
        <location evidence="1 7">Membrane</location>
        <topology evidence="1 7">Multi-pass membrane protein</topology>
    </subcellularLocation>
</comment>
<dbReference type="OrthoDB" id="432835at2759"/>
<evidence type="ECO:0000256" key="6">
    <source>
        <dbReference type="PIRSR" id="PIRSR002419-1"/>
    </source>
</evidence>
<comment type="similarity">
    <text evidence="2 7">Belongs to the tetraspanin (TM4SF) family.</text>
</comment>
<evidence type="ECO:0000313" key="9">
    <source>
        <dbReference type="Proteomes" id="UP000078046"/>
    </source>
</evidence>
<feature type="transmembrane region" description="Helical" evidence="7">
    <location>
        <begin position="48"/>
        <end position="77"/>
    </location>
</feature>
<dbReference type="InterPro" id="IPR000301">
    <property type="entry name" value="Tetraspanin_animals"/>
</dbReference>
<name>A0A177B0P3_9BILA</name>